<dbReference type="AlphaFoldDB" id="A0A6J4MF98"/>
<gene>
    <name evidence="2" type="ORF">AVDCRST_MAG89-3461</name>
</gene>
<sequence length="38" mass="3637">VGRANVRSAVQPGAPGSSGVPVAERAAGGDSNPVAHQI</sequence>
<reference evidence="2" key="1">
    <citation type="submission" date="2020-02" db="EMBL/GenBank/DDBJ databases">
        <authorList>
            <person name="Meier V. D."/>
        </authorList>
    </citation>
    <scope>NUCLEOTIDE SEQUENCE</scope>
    <source>
        <strain evidence="2">AVDCRST_MAG89</strain>
    </source>
</reference>
<feature type="region of interest" description="Disordered" evidence="1">
    <location>
        <begin position="1"/>
        <end position="38"/>
    </location>
</feature>
<evidence type="ECO:0000313" key="2">
    <source>
        <dbReference type="EMBL" id="CAA9356347.1"/>
    </source>
</evidence>
<name>A0A6J4MF98_9BACT</name>
<dbReference type="EMBL" id="CADCTV010000723">
    <property type="protein sequence ID" value="CAA9356347.1"/>
    <property type="molecule type" value="Genomic_DNA"/>
</dbReference>
<feature type="non-terminal residue" evidence="2">
    <location>
        <position position="38"/>
    </location>
</feature>
<accession>A0A6J4MF98</accession>
<proteinExistence type="predicted"/>
<feature type="non-terminal residue" evidence="2">
    <location>
        <position position="1"/>
    </location>
</feature>
<organism evidence="2">
    <name type="scientific">uncultured Gemmatimonadota bacterium</name>
    <dbReference type="NCBI Taxonomy" id="203437"/>
    <lineage>
        <taxon>Bacteria</taxon>
        <taxon>Pseudomonadati</taxon>
        <taxon>Gemmatimonadota</taxon>
        <taxon>environmental samples</taxon>
    </lineage>
</organism>
<protein>
    <submittedName>
        <fullName evidence="2">Uncharacterized protein</fullName>
    </submittedName>
</protein>
<evidence type="ECO:0000256" key="1">
    <source>
        <dbReference type="SAM" id="MobiDB-lite"/>
    </source>
</evidence>